<dbReference type="AlphaFoldDB" id="A0A1P8KLK4"/>
<dbReference type="InterPro" id="IPR037522">
    <property type="entry name" value="HD_GYP_dom"/>
</dbReference>
<dbReference type="Gene3D" id="1.10.3210.10">
    <property type="entry name" value="Hypothetical protein af1432"/>
    <property type="match status" value="1"/>
</dbReference>
<dbReference type="Pfam" id="PF08447">
    <property type="entry name" value="PAS_3"/>
    <property type="match status" value="1"/>
</dbReference>
<dbReference type="InterPro" id="IPR000014">
    <property type="entry name" value="PAS"/>
</dbReference>
<keyword evidence="9" id="KW-1185">Reference proteome</keyword>
<dbReference type="CDD" id="cd00077">
    <property type="entry name" value="HDc"/>
    <property type="match status" value="1"/>
</dbReference>
<dbReference type="GO" id="GO:0009214">
    <property type="term" value="P:cyclic nucleotide catabolic process"/>
    <property type="evidence" value="ECO:0007669"/>
    <property type="project" value="UniProtKB-ARBA"/>
</dbReference>
<accession>A0A1P8KLK4</accession>
<dbReference type="InterPro" id="IPR011006">
    <property type="entry name" value="CheY-like_superfamily"/>
</dbReference>
<evidence type="ECO:0000259" key="7">
    <source>
        <dbReference type="PROSITE" id="PS51832"/>
    </source>
</evidence>
<feature type="domain" description="PAS" evidence="4">
    <location>
        <begin position="136"/>
        <end position="205"/>
    </location>
</feature>
<dbReference type="EMBL" id="CP019070">
    <property type="protein sequence ID" value="APW65415.1"/>
    <property type="molecule type" value="Genomic_DNA"/>
</dbReference>
<dbReference type="Proteomes" id="UP000186074">
    <property type="component" value="Chromosome"/>
</dbReference>
<evidence type="ECO:0000259" key="3">
    <source>
        <dbReference type="PROSITE" id="PS50110"/>
    </source>
</evidence>
<dbReference type="Pfam" id="PF00072">
    <property type="entry name" value="Response_reg"/>
    <property type="match status" value="1"/>
</dbReference>
<dbReference type="PROSITE" id="PS51832">
    <property type="entry name" value="HD_GYP"/>
    <property type="match status" value="1"/>
</dbReference>
<dbReference type="RefSeq" id="WP_076085697.1">
    <property type="nucleotide sequence ID" value="NZ_CP019070.1"/>
</dbReference>
<reference evidence="8 9" key="1">
    <citation type="submission" date="2017-01" db="EMBL/GenBank/DDBJ databases">
        <title>Genome sequencing of Arcobacter sp. LPB0137.</title>
        <authorList>
            <person name="Lee G.-W."/>
            <person name="Yi H."/>
        </authorList>
    </citation>
    <scope>NUCLEOTIDE SEQUENCE [LARGE SCALE GENOMIC DNA]</scope>
    <source>
        <strain evidence="8 9">LPB0137</strain>
    </source>
</reference>
<name>A0A1P8KLK4_9BACT</name>
<feature type="domain" description="HD" evidence="6">
    <location>
        <begin position="420"/>
        <end position="544"/>
    </location>
</feature>
<keyword evidence="2" id="KW-0597">Phosphoprotein</keyword>
<dbReference type="PANTHER" id="PTHR45228:SF9">
    <property type="entry name" value="3'3'-CGAMP-SPECIFIC PHOSPHODIESTERASE 2"/>
    <property type="match status" value="1"/>
</dbReference>
<dbReference type="PROSITE" id="PS50112">
    <property type="entry name" value="PAS"/>
    <property type="match status" value="2"/>
</dbReference>
<dbReference type="SUPFAM" id="SSF55785">
    <property type="entry name" value="PYP-like sensor domain (PAS domain)"/>
    <property type="match status" value="2"/>
</dbReference>
<dbReference type="InterPro" id="IPR000700">
    <property type="entry name" value="PAS-assoc_C"/>
</dbReference>
<evidence type="ECO:0000256" key="2">
    <source>
        <dbReference type="PROSITE-ProRule" id="PRU00169"/>
    </source>
</evidence>
<dbReference type="KEGG" id="alp:LPB137_05915"/>
<dbReference type="SUPFAM" id="SSF109604">
    <property type="entry name" value="HD-domain/PDEase-like"/>
    <property type="match status" value="1"/>
</dbReference>
<dbReference type="STRING" id="1850254.LPB137_05915"/>
<dbReference type="SMART" id="SM00091">
    <property type="entry name" value="PAS"/>
    <property type="match status" value="2"/>
</dbReference>
<dbReference type="SMART" id="SM00086">
    <property type="entry name" value="PAC"/>
    <property type="match status" value="2"/>
</dbReference>
<dbReference type="SMART" id="SM00448">
    <property type="entry name" value="REC"/>
    <property type="match status" value="1"/>
</dbReference>
<dbReference type="Gene3D" id="3.40.50.2300">
    <property type="match status" value="1"/>
</dbReference>
<evidence type="ECO:0000259" key="6">
    <source>
        <dbReference type="PROSITE" id="PS51831"/>
    </source>
</evidence>
<dbReference type="NCBIfam" id="TIGR00229">
    <property type="entry name" value="sensory_box"/>
    <property type="match status" value="2"/>
</dbReference>
<dbReference type="Gene3D" id="3.30.450.20">
    <property type="entry name" value="PAS domain"/>
    <property type="match status" value="2"/>
</dbReference>
<dbReference type="PANTHER" id="PTHR45228">
    <property type="entry name" value="CYCLIC DI-GMP PHOSPHODIESTERASE TM_0186-RELATED"/>
    <property type="match status" value="1"/>
</dbReference>
<organism evidence="8 9">
    <name type="scientific">Poseidonibacter parvus</name>
    <dbReference type="NCBI Taxonomy" id="1850254"/>
    <lineage>
        <taxon>Bacteria</taxon>
        <taxon>Pseudomonadati</taxon>
        <taxon>Campylobacterota</taxon>
        <taxon>Epsilonproteobacteria</taxon>
        <taxon>Campylobacterales</taxon>
        <taxon>Arcobacteraceae</taxon>
        <taxon>Poseidonibacter</taxon>
    </lineage>
</organism>
<dbReference type="PROSITE" id="PS50110">
    <property type="entry name" value="RESPONSE_REGULATORY"/>
    <property type="match status" value="1"/>
</dbReference>
<dbReference type="Pfam" id="PF13426">
    <property type="entry name" value="PAS_9"/>
    <property type="match status" value="1"/>
</dbReference>
<dbReference type="SUPFAM" id="SSF52172">
    <property type="entry name" value="CheY-like"/>
    <property type="match status" value="1"/>
</dbReference>
<dbReference type="Pfam" id="PF13487">
    <property type="entry name" value="HD_5"/>
    <property type="match status" value="1"/>
</dbReference>
<feature type="domain" description="Response regulatory" evidence="3">
    <location>
        <begin position="7"/>
        <end position="121"/>
    </location>
</feature>
<keyword evidence="1" id="KW-0378">Hydrolase</keyword>
<feature type="modified residue" description="4-aspartylphosphate" evidence="2">
    <location>
        <position position="56"/>
    </location>
</feature>
<dbReference type="PROSITE" id="PS51831">
    <property type="entry name" value="HD"/>
    <property type="match status" value="1"/>
</dbReference>
<dbReference type="InterPro" id="IPR001789">
    <property type="entry name" value="Sig_transdc_resp-reg_receiver"/>
</dbReference>
<evidence type="ECO:0000313" key="9">
    <source>
        <dbReference type="Proteomes" id="UP000186074"/>
    </source>
</evidence>
<dbReference type="CDD" id="cd17536">
    <property type="entry name" value="REC_YesN-like"/>
    <property type="match status" value="1"/>
</dbReference>
<sequence>MKENQFTILFVDDESDIREEMEMYLRNISKEFYLAENGVEGLKLFKEKKPDLILSDIVMPKMNGLEMSEEIRNICSDVPIILLTGNSDAEFFKKAIDLSIDKYINKPINLKLLNKTINQITKNLNTKLEIKKQATLLEQYKETVDMSSIVSKTDIEGNITYVNEQFCLISGYKDFEILGKKHNLIKHPDMDAKIYTNLWKTIKRDKKPWSGELKNKKKDGTHYWVDTTINPILDHDNNIIEFIALRRDITHEVQMRDYFKNELNITNKQFSSALNISKEYEKAINESTVVSRTDASGKIIYVNDQYIDISGFSKEELIGKTNRIVRHPDNPNKIFEDLWNVITSGQIWHGVLKNQSKNKKPYWINTTIVPITNENKKIIEYMAISNNVTEIFYLHSEIENTQKDVIYKMGQIGETRSQETGNHVKRVANYSKILAKLYGLDDKKVNLLYSASPMHDIGKVGIPDSILNKPGKLNDEEWEIMKTHTQIGKEVLSGSLREVLNAARVVAYEHHEKWDGSGYPRGLEGESIHIFGRITALADVFDALGSNRCYKKTWSDEKIFKLFKEERGKHFEPRLVDLFFENLDMFLNIRNKFKD</sequence>
<dbReference type="OrthoDB" id="9781223at2"/>
<dbReference type="InterPro" id="IPR006674">
    <property type="entry name" value="HD_domain"/>
</dbReference>
<gene>
    <name evidence="8" type="ORF">LPB137_05915</name>
</gene>
<dbReference type="GO" id="GO:0000160">
    <property type="term" value="P:phosphorelay signal transduction system"/>
    <property type="evidence" value="ECO:0007669"/>
    <property type="project" value="InterPro"/>
</dbReference>
<evidence type="ECO:0000259" key="5">
    <source>
        <dbReference type="PROSITE" id="PS50113"/>
    </source>
</evidence>
<dbReference type="CDD" id="cd00130">
    <property type="entry name" value="PAS"/>
    <property type="match status" value="2"/>
</dbReference>
<evidence type="ECO:0000313" key="8">
    <source>
        <dbReference type="EMBL" id="APW65415.1"/>
    </source>
</evidence>
<dbReference type="FunFam" id="1.10.3210.10:FF:000018">
    <property type="entry name" value="Two-component system response regulator"/>
    <property type="match status" value="1"/>
</dbReference>
<dbReference type="GO" id="GO:0004112">
    <property type="term" value="F:cyclic-nucleotide phosphodiesterase activity"/>
    <property type="evidence" value="ECO:0007669"/>
    <property type="project" value="UniProtKB-ARBA"/>
</dbReference>
<protein>
    <submittedName>
        <fullName evidence="8">Regulator</fullName>
    </submittedName>
</protein>
<dbReference type="InterPro" id="IPR013655">
    <property type="entry name" value="PAS_fold_3"/>
</dbReference>
<evidence type="ECO:0000256" key="1">
    <source>
        <dbReference type="ARBA" id="ARBA00022801"/>
    </source>
</evidence>
<feature type="domain" description="PAC" evidence="5">
    <location>
        <begin position="209"/>
        <end position="261"/>
    </location>
</feature>
<dbReference type="InterPro" id="IPR035965">
    <property type="entry name" value="PAS-like_dom_sf"/>
</dbReference>
<dbReference type="InterPro" id="IPR052020">
    <property type="entry name" value="Cyclic_di-GMP/3'3'-cGAMP_PDE"/>
</dbReference>
<dbReference type="InterPro" id="IPR003607">
    <property type="entry name" value="HD/PDEase_dom"/>
</dbReference>
<dbReference type="InterPro" id="IPR001610">
    <property type="entry name" value="PAC"/>
</dbReference>
<proteinExistence type="predicted"/>
<dbReference type="SMART" id="SM00471">
    <property type="entry name" value="HDc"/>
    <property type="match status" value="1"/>
</dbReference>
<dbReference type="PROSITE" id="PS50113">
    <property type="entry name" value="PAC"/>
    <property type="match status" value="1"/>
</dbReference>
<feature type="domain" description="HD-GYP" evidence="7">
    <location>
        <begin position="398"/>
        <end position="595"/>
    </location>
</feature>
<evidence type="ECO:0000259" key="4">
    <source>
        <dbReference type="PROSITE" id="PS50112"/>
    </source>
</evidence>
<feature type="domain" description="PAS" evidence="4">
    <location>
        <begin position="294"/>
        <end position="345"/>
    </location>
</feature>